<evidence type="ECO:0000259" key="2">
    <source>
        <dbReference type="PROSITE" id="PS50190"/>
    </source>
</evidence>
<dbReference type="Gene3D" id="1.10.1000.11">
    <property type="entry name" value="Arf Nucleotide-binding Site Opener,domain 2"/>
    <property type="match status" value="1"/>
</dbReference>
<feature type="compositionally biased region" description="Polar residues" evidence="1">
    <location>
        <begin position="552"/>
        <end position="561"/>
    </location>
</feature>
<dbReference type="SMART" id="SM00233">
    <property type="entry name" value="PH"/>
    <property type="match status" value="1"/>
</dbReference>
<feature type="compositionally biased region" description="Low complexity" evidence="1">
    <location>
        <begin position="342"/>
        <end position="369"/>
    </location>
</feature>
<dbReference type="SUPFAM" id="SSF50729">
    <property type="entry name" value="PH domain-like"/>
    <property type="match status" value="1"/>
</dbReference>
<dbReference type="PANTHER" id="PTHR10663:SF373">
    <property type="entry name" value="PH AND SEC7 DOMAIN-CONTAINING PROTEIN C11E3.11C"/>
    <property type="match status" value="1"/>
</dbReference>
<feature type="compositionally biased region" description="Pro residues" evidence="1">
    <location>
        <begin position="104"/>
        <end position="120"/>
    </location>
</feature>
<feature type="domain" description="SEC7" evidence="2">
    <location>
        <begin position="574"/>
        <end position="757"/>
    </location>
</feature>
<feature type="compositionally biased region" description="Polar residues" evidence="1">
    <location>
        <begin position="130"/>
        <end position="148"/>
    </location>
</feature>
<keyword evidence="4" id="KW-1185">Reference proteome</keyword>
<dbReference type="GO" id="GO:0032012">
    <property type="term" value="P:regulation of ARF protein signal transduction"/>
    <property type="evidence" value="ECO:0007669"/>
    <property type="project" value="InterPro"/>
</dbReference>
<feature type="region of interest" description="Disordered" evidence="1">
    <location>
        <begin position="82"/>
        <end position="597"/>
    </location>
</feature>
<dbReference type="SUPFAM" id="SSF48425">
    <property type="entry name" value="Sec7 domain"/>
    <property type="match status" value="1"/>
</dbReference>
<dbReference type="InterPro" id="IPR000904">
    <property type="entry name" value="Sec7_dom"/>
</dbReference>
<dbReference type="PROSITE" id="PS50190">
    <property type="entry name" value="SEC7"/>
    <property type="match status" value="1"/>
</dbReference>
<sequence>MAVEKGGERLGWENVLQPSPRPLPPPSSFRSGLQAVGSNDLHAARRVSRTDLDFEQALRAGGTVVLKEGLDVDSLGADLSNASISFSTSSPSPRKPNIPATPTIVPPTPSPVVSPRPGPSSSPSTRPNLAPSSSSTDFLSQEPESAYQTKRRSMYRSSGTASSPDLATLLRKAKARGSTTNGDKAFDSPTAPSRSDASQATTRKRSSTSSPAPSPQATPASNRKLKPNSFMDMAHDGNTSTNSEWNTKSSVRQKTSAFLGKMLGQSSTRERSRTITSSPSTTSVASYPSTPLIDAFTPPVPPIPAKHRQNFASPRADPSDVFSDSSSVNKSLPSAPSDTDDLSLVLVDRPPTRSRSPSPTTTLRQRPTSASKHTRTTSRGNKRRSMSVSDADLKKVMAAGQSAGPSTPARPSGEGRKPEKWERTLSGIISDFRGELSQFDSATELDLRDPTTPARRPALTALRAQSDGAAREDDARPTMKKNASSPATMPNPTFNVQPAEASTSAEPTVSPPLRTASLQSTSHSPIRARSGSANAGSPRVSSLKYGPRSPQHRSTASTSEPSLVPACDMGGEQITRLAPIRSSSGKTPGEESTDLDARGRELAERCWREDEDFLAKDKIAEWLGGQSAINKVALRHYIEHLDFSGLRLDHAFRRLCAKLFLKAETQQVDRILEEFARRYFECNPTSIFGSASVVHAVTYSLLLLNTDLHVADLVTRMSRGQFIRNTLSTIQMQLQPNQGSNSDLSYDDWTSFRAGSDSDVTGANAARRAKRSDSIASWNSIGTREGMYHPVTSAGTSSGQLSSASDSVGQPPVNGSQVSVASGQEARDPKGQDRDPASSAVVHDRSWEVEMENVLKEMYNAVKSQQILQPVGSTLMARSSTSSLSPHHGVLLRQRSLRGQQGDRLANLKRGSIRGLQSILHAQAGVSPYSSNSSIDGRASPAPSFANSIEGLHASTASFLTPAMGFASNLSHTIIREAQEDDSHSMKSEETGTDVSITDEELALLGPPWAKEGMLCRKQYWESTGKRAKSKAWMDVFVVIQRGELSMFVFGDHAHGASHVVGGGNWLDNAQPVGKLILAHSLAHALPPPGYNRQRPHCMVLTLSNGGVYFFQAGTEELVNEWVSTCNYWAARQSKEPLIGGVSNMEYGWNRVMDPITRVRSVSEDNFQRDDTEDGLSVRSGRSGRSRLKDIAATVRADKSPWADRTFINEWKPPMPPTVPSNHDEETQLEALQKHVAYLKTELKQHNELRTPMTNLYQPRSANAAKALSNWEKKSQYLLTEIVKYESYIDSLQAAMSLRLKKRGEKALERALVVASPTDDEPADSMKAKWRGQPQGYGQLKGD</sequence>
<dbReference type="OrthoDB" id="2157641at2759"/>
<evidence type="ECO:0000256" key="1">
    <source>
        <dbReference type="SAM" id="MobiDB-lite"/>
    </source>
</evidence>
<dbReference type="Gene3D" id="2.30.29.30">
    <property type="entry name" value="Pleckstrin-homology domain (PH domain)/Phosphotyrosine-binding domain (PTB)"/>
    <property type="match status" value="1"/>
</dbReference>
<gene>
    <name evidence="3" type="ORF">DAEQUDRAFT_749597</name>
</gene>
<dbReference type="Pfam" id="PF15410">
    <property type="entry name" value="PH_9"/>
    <property type="match status" value="1"/>
</dbReference>
<reference evidence="3 4" key="1">
    <citation type="journal article" date="2016" name="Mol. Biol. Evol.">
        <title>Comparative Genomics of Early-Diverging Mushroom-Forming Fungi Provides Insights into the Origins of Lignocellulose Decay Capabilities.</title>
        <authorList>
            <person name="Nagy L.G."/>
            <person name="Riley R."/>
            <person name="Tritt A."/>
            <person name="Adam C."/>
            <person name="Daum C."/>
            <person name="Floudas D."/>
            <person name="Sun H."/>
            <person name="Yadav J.S."/>
            <person name="Pangilinan J."/>
            <person name="Larsson K.H."/>
            <person name="Matsuura K."/>
            <person name="Barry K."/>
            <person name="Labutti K."/>
            <person name="Kuo R."/>
            <person name="Ohm R.A."/>
            <person name="Bhattacharya S.S."/>
            <person name="Shirouzu T."/>
            <person name="Yoshinaga Y."/>
            <person name="Martin F.M."/>
            <person name="Grigoriev I.V."/>
            <person name="Hibbett D.S."/>
        </authorList>
    </citation>
    <scope>NUCLEOTIDE SEQUENCE [LARGE SCALE GENOMIC DNA]</scope>
    <source>
        <strain evidence="3 4">L-15889</strain>
    </source>
</reference>
<dbReference type="InterPro" id="IPR001849">
    <property type="entry name" value="PH_domain"/>
</dbReference>
<dbReference type="InterPro" id="IPR041681">
    <property type="entry name" value="PH_9"/>
</dbReference>
<feature type="compositionally biased region" description="Basic residues" evidence="1">
    <location>
        <begin position="372"/>
        <end position="385"/>
    </location>
</feature>
<name>A0A165SLJ2_9APHY</name>
<dbReference type="GO" id="GO:0005085">
    <property type="term" value="F:guanyl-nucleotide exchange factor activity"/>
    <property type="evidence" value="ECO:0007669"/>
    <property type="project" value="InterPro"/>
</dbReference>
<feature type="compositionally biased region" description="Low complexity" evidence="1">
    <location>
        <begin position="450"/>
        <end position="464"/>
    </location>
</feature>
<feature type="region of interest" description="Disordered" evidence="1">
    <location>
        <begin position="787"/>
        <end position="841"/>
    </location>
</feature>
<feature type="compositionally biased region" description="Polar residues" evidence="1">
    <location>
        <begin position="237"/>
        <end position="256"/>
    </location>
</feature>
<feature type="compositionally biased region" description="Basic and acidic residues" evidence="1">
    <location>
        <begin position="825"/>
        <end position="841"/>
    </location>
</feature>
<feature type="compositionally biased region" description="Low complexity" evidence="1">
    <location>
        <begin position="319"/>
        <end position="328"/>
    </location>
</feature>
<dbReference type="InterPro" id="IPR011993">
    <property type="entry name" value="PH-like_dom_sf"/>
</dbReference>
<dbReference type="EMBL" id="KV429042">
    <property type="protein sequence ID" value="KZT72176.1"/>
    <property type="molecule type" value="Genomic_DNA"/>
</dbReference>
<feature type="compositionally biased region" description="Basic and acidic residues" evidence="1">
    <location>
        <begin position="413"/>
        <end position="423"/>
    </location>
</feature>
<feature type="compositionally biased region" description="Polar residues" evidence="1">
    <location>
        <begin position="481"/>
        <end position="507"/>
    </location>
</feature>
<feature type="compositionally biased region" description="Low complexity" evidence="1">
    <location>
        <begin position="274"/>
        <end position="291"/>
    </location>
</feature>
<feature type="compositionally biased region" description="Polar residues" evidence="1">
    <location>
        <begin position="793"/>
        <end position="822"/>
    </location>
</feature>
<evidence type="ECO:0000313" key="4">
    <source>
        <dbReference type="Proteomes" id="UP000076727"/>
    </source>
</evidence>
<accession>A0A165SLJ2</accession>
<feature type="compositionally biased region" description="Polar residues" evidence="1">
    <location>
        <begin position="155"/>
        <end position="165"/>
    </location>
</feature>
<dbReference type="Pfam" id="PF01369">
    <property type="entry name" value="Sec7"/>
    <property type="match status" value="1"/>
</dbReference>
<evidence type="ECO:0000313" key="3">
    <source>
        <dbReference type="EMBL" id="KZT72176.1"/>
    </source>
</evidence>
<dbReference type="InterPro" id="IPR035999">
    <property type="entry name" value="Sec7_dom_sf"/>
</dbReference>
<dbReference type="Proteomes" id="UP000076727">
    <property type="component" value="Unassembled WGS sequence"/>
</dbReference>
<organism evidence="3 4">
    <name type="scientific">Daedalea quercina L-15889</name>
    <dbReference type="NCBI Taxonomy" id="1314783"/>
    <lineage>
        <taxon>Eukaryota</taxon>
        <taxon>Fungi</taxon>
        <taxon>Dikarya</taxon>
        <taxon>Basidiomycota</taxon>
        <taxon>Agaricomycotina</taxon>
        <taxon>Agaricomycetes</taxon>
        <taxon>Polyporales</taxon>
        <taxon>Fomitopsis</taxon>
    </lineage>
</organism>
<dbReference type="InterPro" id="IPR023394">
    <property type="entry name" value="Sec7_C_sf"/>
</dbReference>
<feature type="compositionally biased region" description="Basic and acidic residues" evidence="1">
    <location>
        <begin position="1"/>
        <end position="11"/>
    </location>
</feature>
<dbReference type="PANTHER" id="PTHR10663">
    <property type="entry name" value="GUANYL-NUCLEOTIDE EXCHANGE FACTOR"/>
    <property type="match status" value="1"/>
</dbReference>
<dbReference type="SMART" id="SM00222">
    <property type="entry name" value="Sec7"/>
    <property type="match status" value="1"/>
</dbReference>
<feature type="compositionally biased region" description="Low complexity" evidence="1">
    <location>
        <begin position="197"/>
        <end position="221"/>
    </location>
</feature>
<proteinExistence type="predicted"/>
<dbReference type="STRING" id="1314783.A0A165SLJ2"/>
<feature type="region of interest" description="Disordered" evidence="1">
    <location>
        <begin position="1315"/>
        <end position="1343"/>
    </location>
</feature>
<feature type="region of interest" description="Disordered" evidence="1">
    <location>
        <begin position="1"/>
        <end position="34"/>
    </location>
</feature>
<feature type="compositionally biased region" description="Low complexity" evidence="1">
    <location>
        <begin position="82"/>
        <end position="103"/>
    </location>
</feature>
<protein>
    <recommendedName>
        <fullName evidence="2">SEC7 domain-containing protein</fullName>
    </recommendedName>
</protein>